<evidence type="ECO:0000313" key="2">
    <source>
        <dbReference type="Proteomes" id="UP001438189"/>
    </source>
</evidence>
<accession>A0ABD5LST5</accession>
<dbReference type="Proteomes" id="UP001438189">
    <property type="component" value="Unassembled WGS sequence"/>
</dbReference>
<organism evidence="1 2">
    <name type="scientific">Agrobacterium radiobacter</name>
    <dbReference type="NCBI Taxonomy" id="362"/>
    <lineage>
        <taxon>Bacteria</taxon>
        <taxon>Pseudomonadati</taxon>
        <taxon>Pseudomonadota</taxon>
        <taxon>Alphaproteobacteria</taxon>
        <taxon>Hyphomicrobiales</taxon>
        <taxon>Rhizobiaceae</taxon>
        <taxon>Rhizobium/Agrobacterium group</taxon>
        <taxon>Agrobacterium</taxon>
        <taxon>Agrobacterium tumefaciens complex</taxon>
    </lineage>
</organism>
<protein>
    <submittedName>
        <fullName evidence="1">Uncharacterized protein</fullName>
    </submittedName>
</protein>
<dbReference type="AlphaFoldDB" id="A0ABD5LST5"/>
<comment type="caution">
    <text evidence="1">The sequence shown here is derived from an EMBL/GenBank/DDBJ whole genome shotgun (WGS) entry which is preliminary data.</text>
</comment>
<name>A0ABD5LST5_AGRRD</name>
<evidence type="ECO:0000313" key="1">
    <source>
        <dbReference type="EMBL" id="MES4993852.1"/>
    </source>
</evidence>
<reference evidence="1 2" key="1">
    <citation type="submission" date="2024-06" db="EMBL/GenBank/DDBJ databases">
        <title>Genome sequencing of Agrobacterium spp. from tobacco in Serbia.</title>
        <authorList>
            <person name="Ilicic R.J."/>
            <person name="Studholme D.J."/>
            <person name="Jelusic A."/>
            <person name="Barac G."/>
            <person name="Bagi F."/>
            <person name="Popovic Milovanovic T."/>
        </authorList>
    </citation>
    <scope>NUCLEOTIDE SEQUENCE [LARGE SCALE GENOMIC DNA]</scope>
    <source>
        <strain evidence="1 2">DA1</strain>
    </source>
</reference>
<sequence length="65" mass="7007">CSRHLSRSQAEIPLIPAVQISRASSDNIDKNDVIESVTAGWKRGAVDYSFVQIGSSAVINMSSSR</sequence>
<dbReference type="EMBL" id="JBETME010000023">
    <property type="protein sequence ID" value="MES4993852.1"/>
    <property type="molecule type" value="Genomic_DNA"/>
</dbReference>
<gene>
    <name evidence="1" type="ORF">ABVB70_26530</name>
</gene>
<proteinExistence type="predicted"/>
<feature type="non-terminal residue" evidence="1">
    <location>
        <position position="1"/>
    </location>
</feature>